<dbReference type="Proteomes" id="UP001056120">
    <property type="component" value="Linkage Group LG08"/>
</dbReference>
<dbReference type="EMBL" id="CM042025">
    <property type="protein sequence ID" value="KAI3807512.1"/>
    <property type="molecule type" value="Genomic_DNA"/>
</dbReference>
<protein>
    <submittedName>
        <fullName evidence="1">Uncharacterized protein</fullName>
    </submittedName>
</protein>
<organism evidence="1 2">
    <name type="scientific">Smallanthus sonchifolius</name>
    <dbReference type="NCBI Taxonomy" id="185202"/>
    <lineage>
        <taxon>Eukaryota</taxon>
        <taxon>Viridiplantae</taxon>
        <taxon>Streptophyta</taxon>
        <taxon>Embryophyta</taxon>
        <taxon>Tracheophyta</taxon>
        <taxon>Spermatophyta</taxon>
        <taxon>Magnoliopsida</taxon>
        <taxon>eudicotyledons</taxon>
        <taxon>Gunneridae</taxon>
        <taxon>Pentapetalae</taxon>
        <taxon>asterids</taxon>
        <taxon>campanulids</taxon>
        <taxon>Asterales</taxon>
        <taxon>Asteraceae</taxon>
        <taxon>Asteroideae</taxon>
        <taxon>Heliantheae alliance</taxon>
        <taxon>Millerieae</taxon>
        <taxon>Smallanthus</taxon>
    </lineage>
</organism>
<name>A0ACB9II77_9ASTR</name>
<accession>A0ACB9II77</accession>
<sequence length="178" mass="19645">MCALHITLHYLFLLALHSLSQHVCIIIFFASATFTDDEADSFNSFPLVPIPTASLEGFWEPSPIAYFGPTPSPGSQVTCVLHPTTPASGHSLFPGSTFEVGGSSSRDAPTIEISSDDEEEELELEDTRSLLEVQVEDLVESSYEHEMRLQQLHAVVEESRNESRVISARYCTADIRTV</sequence>
<keyword evidence="2" id="KW-1185">Reference proteome</keyword>
<proteinExistence type="predicted"/>
<reference evidence="2" key="1">
    <citation type="journal article" date="2022" name="Mol. Ecol. Resour.">
        <title>The genomes of chicory, endive, great burdock and yacon provide insights into Asteraceae palaeo-polyploidization history and plant inulin production.</title>
        <authorList>
            <person name="Fan W."/>
            <person name="Wang S."/>
            <person name="Wang H."/>
            <person name="Wang A."/>
            <person name="Jiang F."/>
            <person name="Liu H."/>
            <person name="Zhao H."/>
            <person name="Xu D."/>
            <person name="Zhang Y."/>
        </authorList>
    </citation>
    <scope>NUCLEOTIDE SEQUENCE [LARGE SCALE GENOMIC DNA]</scope>
    <source>
        <strain evidence="2">cv. Yunnan</strain>
    </source>
</reference>
<reference evidence="1 2" key="2">
    <citation type="journal article" date="2022" name="Mol. Ecol. Resour.">
        <title>The genomes of chicory, endive, great burdock and yacon provide insights into Asteraceae paleo-polyploidization history and plant inulin production.</title>
        <authorList>
            <person name="Fan W."/>
            <person name="Wang S."/>
            <person name="Wang H."/>
            <person name="Wang A."/>
            <person name="Jiang F."/>
            <person name="Liu H."/>
            <person name="Zhao H."/>
            <person name="Xu D."/>
            <person name="Zhang Y."/>
        </authorList>
    </citation>
    <scope>NUCLEOTIDE SEQUENCE [LARGE SCALE GENOMIC DNA]</scope>
    <source>
        <strain evidence="2">cv. Yunnan</strain>
        <tissue evidence="1">Leaves</tissue>
    </source>
</reference>
<gene>
    <name evidence="1" type="ORF">L1987_23442</name>
</gene>
<evidence type="ECO:0000313" key="1">
    <source>
        <dbReference type="EMBL" id="KAI3807512.1"/>
    </source>
</evidence>
<evidence type="ECO:0000313" key="2">
    <source>
        <dbReference type="Proteomes" id="UP001056120"/>
    </source>
</evidence>
<comment type="caution">
    <text evidence="1">The sequence shown here is derived from an EMBL/GenBank/DDBJ whole genome shotgun (WGS) entry which is preliminary data.</text>
</comment>